<dbReference type="EMBL" id="JAGKHQ010000004">
    <property type="protein sequence ID" value="KAG7517636.1"/>
    <property type="molecule type" value="Genomic_DNA"/>
</dbReference>
<proteinExistence type="predicted"/>
<sequence length="140" mass="16468">MDVGCRCRSRRALGGRRWLSGCQTPCQVAATPPRQQQQIFSQKRIKTNREINEEHEARLWSERSTQKWSERLFHVQRDPSFISAIDRRRCNHPPSLMTAAPFRRLNPRGSFHHVPLFSCCSFHFRRSRNIRKAAVNETPL</sequence>
<reference evidence="1 2" key="1">
    <citation type="journal article" date="2021" name="Sci. Rep.">
        <title>Chromosome anchoring in Senegalese sole (Solea senegalensis) reveals sex-associated markers and genome rearrangements in flatfish.</title>
        <authorList>
            <person name="Guerrero-Cozar I."/>
            <person name="Gomez-Garrido J."/>
            <person name="Berbel C."/>
            <person name="Martinez-Blanch J.F."/>
            <person name="Alioto T."/>
            <person name="Claros M.G."/>
            <person name="Gagnaire P.A."/>
            <person name="Manchado M."/>
        </authorList>
    </citation>
    <scope>NUCLEOTIDE SEQUENCE [LARGE SCALE GENOMIC DNA]</scope>
    <source>
        <strain evidence="1">Sse05_10M</strain>
    </source>
</reference>
<name>A0AAV6SMJ3_SOLSE</name>
<dbReference type="Proteomes" id="UP000693946">
    <property type="component" value="Linkage Group LG12"/>
</dbReference>
<evidence type="ECO:0000313" key="1">
    <source>
        <dbReference type="EMBL" id="KAG7517636.1"/>
    </source>
</evidence>
<comment type="caution">
    <text evidence="1">The sequence shown here is derived from an EMBL/GenBank/DDBJ whole genome shotgun (WGS) entry which is preliminary data.</text>
</comment>
<keyword evidence="2" id="KW-1185">Reference proteome</keyword>
<dbReference type="AlphaFoldDB" id="A0AAV6SMJ3"/>
<protein>
    <submittedName>
        <fullName evidence="1">Uncharacterized protein</fullName>
    </submittedName>
</protein>
<organism evidence="1 2">
    <name type="scientific">Solea senegalensis</name>
    <name type="common">Senegalese sole</name>
    <dbReference type="NCBI Taxonomy" id="28829"/>
    <lineage>
        <taxon>Eukaryota</taxon>
        <taxon>Metazoa</taxon>
        <taxon>Chordata</taxon>
        <taxon>Craniata</taxon>
        <taxon>Vertebrata</taxon>
        <taxon>Euteleostomi</taxon>
        <taxon>Actinopterygii</taxon>
        <taxon>Neopterygii</taxon>
        <taxon>Teleostei</taxon>
        <taxon>Neoteleostei</taxon>
        <taxon>Acanthomorphata</taxon>
        <taxon>Carangaria</taxon>
        <taxon>Pleuronectiformes</taxon>
        <taxon>Pleuronectoidei</taxon>
        <taxon>Soleidae</taxon>
        <taxon>Solea</taxon>
    </lineage>
</organism>
<accession>A0AAV6SMJ3</accession>
<evidence type="ECO:0000313" key="2">
    <source>
        <dbReference type="Proteomes" id="UP000693946"/>
    </source>
</evidence>
<gene>
    <name evidence="1" type="ORF">JOB18_013139</name>
</gene>